<comment type="similarity">
    <text evidence="7">Belongs to the binding-protein-dependent transport system permease family.</text>
</comment>
<keyword evidence="2 7" id="KW-0813">Transport</keyword>
<sequence length="496" mass="52029">MWQGLASLTEGMFVFAGPVEVLGAIAGEGSLLLRSAGVTLQSAALGFAIGNGMAVVLAGLALALPRLERLISGLALVFFCLPFVATGPVLRVIFGVGEGPQVTLAALATYYTTYLCLLVGLRATPASWLDLVRSYGRGRFSELIHVRASASLPYFIAGLQIGAPAAFLGAMVGEFTGAERGLGVLSIRAMRGLEVDMTWAIATIAAAISAVAFWFFGWLGRRLGAGPPPLLLSPRREERKSLGFGALDLTLVVIAVLGLWIGLMQAFNLSPFFAKRPQDVLSFLVADAANRDVLLDAFWQTMSLTVPGYLAGLALGAGLAVVLVTQPRLAAAALPLAIALRSIPIVTTAPLFVLALGRGPAGTITIVAVMIFFPTLAACLEGMRRTPKAVLDLFATYAASPMQRLIHAQLPAMAPAFLASTRMAVPSALLAATTAEWLATGTGMGSLMALTASTSNYNLLWSAIMVLAVTASLLYALVRLLERHVLKTFASEQLAT</sequence>
<dbReference type="GO" id="GO:0055085">
    <property type="term" value="P:transmembrane transport"/>
    <property type="evidence" value="ECO:0007669"/>
    <property type="project" value="InterPro"/>
</dbReference>
<feature type="transmembrane region" description="Helical" evidence="7">
    <location>
        <begin position="110"/>
        <end position="131"/>
    </location>
</feature>
<evidence type="ECO:0000313" key="10">
    <source>
        <dbReference type="Proteomes" id="UP000033514"/>
    </source>
</evidence>
<proteinExistence type="inferred from homology"/>
<comment type="caution">
    <text evidence="9">The sequence shown here is derived from an EMBL/GenBank/DDBJ whole genome shotgun (WGS) entry which is preliminary data.</text>
</comment>
<feature type="transmembrane region" description="Helical" evidence="7">
    <location>
        <begin position="199"/>
        <end position="220"/>
    </location>
</feature>
<evidence type="ECO:0000313" key="9">
    <source>
        <dbReference type="EMBL" id="KKB81296.1"/>
    </source>
</evidence>
<name>A0A0F5LFW9_9HYPH</name>
<comment type="subcellular location">
    <subcellularLocation>
        <location evidence="1 7">Cell membrane</location>
        <topology evidence="1 7">Multi-pass membrane protein</topology>
    </subcellularLocation>
</comment>
<feature type="transmembrane region" description="Helical" evidence="7">
    <location>
        <begin position="241"/>
        <end position="263"/>
    </location>
</feature>
<evidence type="ECO:0000256" key="6">
    <source>
        <dbReference type="ARBA" id="ARBA00023136"/>
    </source>
</evidence>
<gene>
    <name evidence="9" type="ORF">VW35_01640</name>
</gene>
<dbReference type="OrthoDB" id="9792509at2"/>
<dbReference type="InterPro" id="IPR035906">
    <property type="entry name" value="MetI-like_sf"/>
</dbReference>
<feature type="transmembrane region" description="Helical" evidence="7">
    <location>
        <begin position="306"/>
        <end position="325"/>
    </location>
</feature>
<evidence type="ECO:0000256" key="4">
    <source>
        <dbReference type="ARBA" id="ARBA00022692"/>
    </source>
</evidence>
<dbReference type="PATRIC" id="fig|361041.3.peg.3714"/>
<organism evidence="9 10">
    <name type="scientific">Devosia soli</name>
    <dbReference type="NCBI Taxonomy" id="361041"/>
    <lineage>
        <taxon>Bacteria</taxon>
        <taxon>Pseudomonadati</taxon>
        <taxon>Pseudomonadota</taxon>
        <taxon>Alphaproteobacteria</taxon>
        <taxon>Hyphomicrobiales</taxon>
        <taxon>Devosiaceae</taxon>
        <taxon>Devosia</taxon>
    </lineage>
</organism>
<dbReference type="SUPFAM" id="SSF161098">
    <property type="entry name" value="MetI-like"/>
    <property type="match status" value="2"/>
</dbReference>
<feature type="domain" description="ABC transmembrane type-1" evidence="8">
    <location>
        <begin position="32"/>
        <end position="220"/>
    </location>
</feature>
<dbReference type="GO" id="GO:0005886">
    <property type="term" value="C:plasma membrane"/>
    <property type="evidence" value="ECO:0007669"/>
    <property type="project" value="UniProtKB-SubCell"/>
</dbReference>
<feature type="transmembrane region" description="Helical" evidence="7">
    <location>
        <begin position="332"/>
        <end position="355"/>
    </location>
</feature>
<dbReference type="Gene3D" id="1.10.3720.10">
    <property type="entry name" value="MetI-like"/>
    <property type="match status" value="2"/>
</dbReference>
<dbReference type="Proteomes" id="UP000033514">
    <property type="component" value="Unassembled WGS sequence"/>
</dbReference>
<evidence type="ECO:0000256" key="7">
    <source>
        <dbReference type="RuleBase" id="RU363032"/>
    </source>
</evidence>
<evidence type="ECO:0000256" key="1">
    <source>
        <dbReference type="ARBA" id="ARBA00004651"/>
    </source>
</evidence>
<feature type="transmembrane region" description="Helical" evidence="7">
    <location>
        <begin position="361"/>
        <end position="380"/>
    </location>
</feature>
<feature type="transmembrane region" description="Helical" evidence="7">
    <location>
        <begin position="70"/>
        <end position="90"/>
    </location>
</feature>
<dbReference type="PANTHER" id="PTHR30151:SF20">
    <property type="entry name" value="ABC TRANSPORTER PERMEASE PROTEIN HI_0355-RELATED"/>
    <property type="match status" value="1"/>
</dbReference>
<evidence type="ECO:0000256" key="3">
    <source>
        <dbReference type="ARBA" id="ARBA00022475"/>
    </source>
</evidence>
<feature type="domain" description="ABC transmembrane type-1" evidence="8">
    <location>
        <begin position="298"/>
        <end position="482"/>
    </location>
</feature>
<dbReference type="PANTHER" id="PTHR30151">
    <property type="entry name" value="ALKANE SULFONATE ABC TRANSPORTER-RELATED, MEMBRANE SUBUNIT"/>
    <property type="match status" value="1"/>
</dbReference>
<evidence type="ECO:0000259" key="8">
    <source>
        <dbReference type="PROSITE" id="PS50928"/>
    </source>
</evidence>
<dbReference type="AlphaFoldDB" id="A0A0F5LFW9"/>
<dbReference type="Pfam" id="PF00528">
    <property type="entry name" value="BPD_transp_1"/>
    <property type="match status" value="2"/>
</dbReference>
<feature type="transmembrane region" description="Helical" evidence="7">
    <location>
        <begin position="152"/>
        <end position="172"/>
    </location>
</feature>
<keyword evidence="5 7" id="KW-1133">Transmembrane helix</keyword>
<keyword evidence="3" id="KW-1003">Cell membrane</keyword>
<reference evidence="9 10" key="1">
    <citation type="submission" date="2015-03" db="EMBL/GenBank/DDBJ databases">
        <authorList>
            <person name="Hassan Y.I."/>
            <person name="Lepp D."/>
            <person name="Zhou T."/>
        </authorList>
    </citation>
    <scope>NUCLEOTIDE SEQUENCE [LARGE SCALE GENOMIC DNA]</scope>
    <source>
        <strain evidence="9 10">GH2-10</strain>
    </source>
</reference>
<feature type="transmembrane region" description="Helical" evidence="7">
    <location>
        <begin position="412"/>
        <end position="439"/>
    </location>
</feature>
<evidence type="ECO:0000256" key="5">
    <source>
        <dbReference type="ARBA" id="ARBA00022989"/>
    </source>
</evidence>
<keyword evidence="4 7" id="KW-0812">Transmembrane</keyword>
<keyword evidence="6 7" id="KW-0472">Membrane</keyword>
<protein>
    <submittedName>
        <fullName evidence="9">ABC transporter permease</fullName>
    </submittedName>
</protein>
<accession>A0A0F5LFW9</accession>
<dbReference type="STRING" id="361041.VW35_01640"/>
<evidence type="ECO:0000256" key="2">
    <source>
        <dbReference type="ARBA" id="ARBA00022448"/>
    </source>
</evidence>
<feature type="transmembrane region" description="Helical" evidence="7">
    <location>
        <begin position="39"/>
        <end position="63"/>
    </location>
</feature>
<dbReference type="EMBL" id="LAJG01000005">
    <property type="protein sequence ID" value="KKB81296.1"/>
    <property type="molecule type" value="Genomic_DNA"/>
</dbReference>
<feature type="transmembrane region" description="Helical" evidence="7">
    <location>
        <begin position="459"/>
        <end position="478"/>
    </location>
</feature>
<dbReference type="InterPro" id="IPR000515">
    <property type="entry name" value="MetI-like"/>
</dbReference>
<dbReference type="PROSITE" id="PS50928">
    <property type="entry name" value="ABC_TM1"/>
    <property type="match status" value="2"/>
</dbReference>
<keyword evidence="10" id="KW-1185">Reference proteome</keyword>